<reference evidence="1" key="1">
    <citation type="submission" date="2021-03" db="EMBL/GenBank/DDBJ databases">
        <title>Whole genome shotgun sequence of Actinoplanes auranticolor NBRC 12245.</title>
        <authorList>
            <person name="Komaki H."/>
            <person name="Tamura T."/>
        </authorList>
    </citation>
    <scope>NUCLEOTIDE SEQUENCE</scope>
    <source>
        <strain evidence="1">NBRC 12245</strain>
    </source>
</reference>
<dbReference type="EMBL" id="BOQL01000111">
    <property type="protein sequence ID" value="GIM80818.1"/>
    <property type="molecule type" value="Genomic_DNA"/>
</dbReference>
<dbReference type="AlphaFoldDB" id="A0A919W5P0"/>
<organism evidence="1 2">
    <name type="scientific">Actinoplanes auranticolor</name>
    <dbReference type="NCBI Taxonomy" id="47988"/>
    <lineage>
        <taxon>Bacteria</taxon>
        <taxon>Bacillati</taxon>
        <taxon>Actinomycetota</taxon>
        <taxon>Actinomycetes</taxon>
        <taxon>Micromonosporales</taxon>
        <taxon>Micromonosporaceae</taxon>
        <taxon>Actinoplanes</taxon>
    </lineage>
</organism>
<sequence>MVADQRIMYDDPQAIQWTGPDAADRYVVMGSNWCWEAVDPYRCDHIVGELPASADSRISCC</sequence>
<dbReference type="Proteomes" id="UP000681340">
    <property type="component" value="Unassembled WGS sequence"/>
</dbReference>
<evidence type="ECO:0000313" key="1">
    <source>
        <dbReference type="EMBL" id="GIM80818.1"/>
    </source>
</evidence>
<proteinExistence type="predicted"/>
<protein>
    <submittedName>
        <fullName evidence="1">Uncharacterized protein</fullName>
    </submittedName>
</protein>
<comment type="caution">
    <text evidence="1">The sequence shown here is derived from an EMBL/GenBank/DDBJ whole genome shotgun (WGS) entry which is preliminary data.</text>
</comment>
<keyword evidence="2" id="KW-1185">Reference proteome</keyword>
<gene>
    <name evidence="1" type="ORF">Aau02nite_92190</name>
</gene>
<name>A0A919W5P0_9ACTN</name>
<accession>A0A919W5P0</accession>
<evidence type="ECO:0000313" key="2">
    <source>
        <dbReference type="Proteomes" id="UP000681340"/>
    </source>
</evidence>